<evidence type="ECO:0000256" key="5">
    <source>
        <dbReference type="ARBA" id="ARBA00022842"/>
    </source>
</evidence>
<dbReference type="PANTHER" id="PTHR11603:SF147">
    <property type="entry name" value="MEMBRANE PROTEIN"/>
    <property type="match status" value="1"/>
</dbReference>
<sequence>VLARQLSCPILTNDYNLNRVAELQGVSILNINELANAVKAILLPGETLDMKIIQEGKEYGQGIGYMEDGTMVVVEDGHKYIGKTITIEVTKVLQTAAGRMIFAKPNND</sequence>
<accession>A0A831LMI3</accession>
<evidence type="ECO:0000259" key="6">
    <source>
        <dbReference type="PROSITE" id="PS50926"/>
    </source>
</evidence>
<comment type="caution">
    <text evidence="7">The sequence shown here is derived from an EMBL/GenBank/DDBJ whole genome shotgun (WGS) entry which is preliminary data.</text>
</comment>
<comment type="cofactor">
    <cofactor evidence="1">
        <name>Mg(2+)</name>
        <dbReference type="ChEBI" id="CHEBI:18420"/>
    </cofactor>
</comment>
<gene>
    <name evidence="7" type="ORF">ENN94_01550</name>
</gene>
<organism evidence="7">
    <name type="scientific">Geoalkalibacter subterraneus</name>
    <dbReference type="NCBI Taxonomy" id="483547"/>
    <lineage>
        <taxon>Bacteria</taxon>
        <taxon>Pseudomonadati</taxon>
        <taxon>Thermodesulfobacteriota</taxon>
        <taxon>Desulfuromonadia</taxon>
        <taxon>Desulfuromonadales</taxon>
        <taxon>Geoalkalibacteraceae</taxon>
        <taxon>Geoalkalibacter</taxon>
    </lineage>
</organism>
<keyword evidence="5" id="KW-0460">Magnesium</keyword>
<evidence type="ECO:0000256" key="2">
    <source>
        <dbReference type="ARBA" id="ARBA00022679"/>
    </source>
</evidence>
<evidence type="ECO:0000256" key="3">
    <source>
        <dbReference type="ARBA" id="ARBA00022722"/>
    </source>
</evidence>
<evidence type="ECO:0000256" key="1">
    <source>
        <dbReference type="ARBA" id="ARBA00001946"/>
    </source>
</evidence>
<protein>
    <submittedName>
        <fullName evidence="7">TRAM domain-containing protein</fullName>
    </submittedName>
</protein>
<dbReference type="EMBL" id="DSDO01000105">
    <property type="protein sequence ID" value="HDR46366.1"/>
    <property type="molecule type" value="Genomic_DNA"/>
</dbReference>
<evidence type="ECO:0000256" key="4">
    <source>
        <dbReference type="ARBA" id="ARBA00022801"/>
    </source>
</evidence>
<dbReference type="Gene3D" id="3.40.50.1010">
    <property type="entry name" value="5'-nuclease"/>
    <property type="match status" value="1"/>
</dbReference>
<keyword evidence="2" id="KW-0808">Transferase</keyword>
<keyword evidence="3" id="KW-0540">Nuclease</keyword>
<dbReference type="PANTHER" id="PTHR11603">
    <property type="entry name" value="AAA FAMILY ATPASE"/>
    <property type="match status" value="1"/>
</dbReference>
<feature type="non-terminal residue" evidence="7">
    <location>
        <position position="1"/>
    </location>
</feature>
<dbReference type="GO" id="GO:0016787">
    <property type="term" value="F:hydrolase activity"/>
    <property type="evidence" value="ECO:0007669"/>
    <property type="project" value="UniProtKB-KW"/>
</dbReference>
<dbReference type="Pfam" id="PF01938">
    <property type="entry name" value="TRAM"/>
    <property type="match status" value="1"/>
</dbReference>
<feature type="domain" description="TRAM" evidence="6">
    <location>
        <begin position="41"/>
        <end position="102"/>
    </location>
</feature>
<dbReference type="GO" id="GO:0004518">
    <property type="term" value="F:nuclease activity"/>
    <property type="evidence" value="ECO:0007669"/>
    <property type="project" value="UniProtKB-KW"/>
</dbReference>
<proteinExistence type="predicted"/>
<dbReference type="Proteomes" id="UP000886162">
    <property type="component" value="Unassembled WGS sequence"/>
</dbReference>
<dbReference type="InterPro" id="IPR052041">
    <property type="entry name" value="Nucleic_acid_metab_PIN/TRAM"/>
</dbReference>
<dbReference type="GO" id="GO:0016740">
    <property type="term" value="F:transferase activity"/>
    <property type="evidence" value="ECO:0007669"/>
    <property type="project" value="UniProtKB-KW"/>
</dbReference>
<dbReference type="SUPFAM" id="SSF88723">
    <property type="entry name" value="PIN domain-like"/>
    <property type="match status" value="1"/>
</dbReference>
<reference evidence="7" key="1">
    <citation type="journal article" date="2020" name="mSystems">
        <title>Genome- and Community-Level Interaction Insights into Carbon Utilization and Element Cycling Functions of Hydrothermarchaeota in Hydrothermal Sediment.</title>
        <authorList>
            <person name="Zhou Z."/>
            <person name="Liu Y."/>
            <person name="Xu W."/>
            <person name="Pan J."/>
            <person name="Luo Z.H."/>
            <person name="Li M."/>
        </authorList>
    </citation>
    <scope>NUCLEOTIDE SEQUENCE [LARGE SCALE GENOMIC DNA]</scope>
    <source>
        <strain evidence="7">SpSt-1220</strain>
    </source>
</reference>
<dbReference type="AlphaFoldDB" id="A0A831LMI3"/>
<evidence type="ECO:0000313" key="7">
    <source>
        <dbReference type="EMBL" id="HDR46366.1"/>
    </source>
</evidence>
<name>A0A831LMI3_9BACT</name>
<dbReference type="InterPro" id="IPR002792">
    <property type="entry name" value="TRAM_dom"/>
</dbReference>
<keyword evidence="4" id="KW-0378">Hydrolase</keyword>
<dbReference type="InterPro" id="IPR029060">
    <property type="entry name" value="PIN-like_dom_sf"/>
</dbReference>
<dbReference type="PROSITE" id="PS50926">
    <property type="entry name" value="TRAM"/>
    <property type="match status" value="1"/>
</dbReference>